<evidence type="ECO:0000313" key="7">
    <source>
        <dbReference type="Proteomes" id="UP000004691"/>
    </source>
</evidence>
<dbReference type="Proteomes" id="UP000004691">
    <property type="component" value="Unassembled WGS sequence"/>
</dbReference>
<gene>
    <name evidence="6" type="ORF">SacxiDRAFT_1510</name>
</gene>
<dbReference type="Pfam" id="PF06441">
    <property type="entry name" value="EHN"/>
    <property type="match status" value="1"/>
</dbReference>
<feature type="active site" description="Nucleophile" evidence="4">
    <location>
        <position position="181"/>
    </location>
</feature>
<dbReference type="PANTHER" id="PTHR21661">
    <property type="entry name" value="EPOXIDE HYDROLASE 1-RELATED"/>
    <property type="match status" value="1"/>
</dbReference>
<evidence type="ECO:0000256" key="4">
    <source>
        <dbReference type="PIRSR" id="PIRSR001112-1"/>
    </source>
</evidence>
<evidence type="ECO:0000256" key="1">
    <source>
        <dbReference type="ARBA" id="ARBA00010088"/>
    </source>
</evidence>
<protein>
    <submittedName>
        <fullName evidence="6">Putative hydrolase or acyltransferase of alpha/beta superfamily</fullName>
    </submittedName>
</protein>
<name>I0V0V4_9PSEU</name>
<dbReference type="GO" id="GO:0004301">
    <property type="term" value="F:epoxide hydrolase activity"/>
    <property type="evidence" value="ECO:0007669"/>
    <property type="project" value="TreeGrafter"/>
</dbReference>
<dbReference type="Gene3D" id="3.40.50.1820">
    <property type="entry name" value="alpha/beta hydrolase"/>
    <property type="match status" value="1"/>
</dbReference>
<dbReference type="PRINTS" id="PR00412">
    <property type="entry name" value="EPOXHYDRLASE"/>
</dbReference>
<dbReference type="InterPro" id="IPR010497">
    <property type="entry name" value="Epoxide_hydro_N"/>
</dbReference>
<keyword evidence="6" id="KW-0012">Acyltransferase</keyword>
<dbReference type="eggNOG" id="COG0596">
    <property type="taxonomic scope" value="Bacteria"/>
</dbReference>
<dbReference type="HOGENOM" id="CLU_019414_0_1_11"/>
<keyword evidence="2" id="KW-0058">Aromatic hydrocarbons catabolism</keyword>
<dbReference type="OrthoDB" id="5171248at2"/>
<dbReference type="InterPro" id="IPR029058">
    <property type="entry name" value="AB_hydrolase_fold"/>
</dbReference>
<keyword evidence="3 6" id="KW-0378">Hydrolase</keyword>
<feature type="active site" description="Proton acceptor" evidence="4">
    <location>
        <position position="351"/>
    </location>
</feature>
<evidence type="ECO:0000313" key="6">
    <source>
        <dbReference type="EMBL" id="EID53757.1"/>
    </source>
</evidence>
<evidence type="ECO:0000256" key="3">
    <source>
        <dbReference type="ARBA" id="ARBA00022801"/>
    </source>
</evidence>
<dbReference type="GO" id="GO:0016746">
    <property type="term" value="F:acyltransferase activity"/>
    <property type="evidence" value="ECO:0007669"/>
    <property type="project" value="UniProtKB-KW"/>
</dbReference>
<dbReference type="PANTHER" id="PTHR21661:SF35">
    <property type="entry name" value="EPOXIDE HYDROLASE"/>
    <property type="match status" value="1"/>
</dbReference>
<sequence length="373" mass="41612">MTNSTDIRPFRIDVPQADLDDLRARVRAARFPDELPGVGGDYGVTVDYVRTLAEYWADGYDWRAFEQRVNAYPQFTTEIDGQNIHFLHVTSPEPDALPLILTHGWPGSFVEYLDLIEPLTNPRAHGGDPSQAFHVVIPSVPGFGFSGPTQEKGWNVRRVAAAWAELMSRLGYTRYGAVGNDGGSIVSPEVGRIAPDNVVGVHVTQIFSFPSGDPAEMTDLSEQEAAALKHLNWFWEKMGAFNTLQSQQPQTLAFALQDSPVGQLAWNGQLFGEAVDPDFTLDNVTLYWFTRTAASAARFYYENARVEPATEPTAVPMGLAMPPEDFQTIRRFAERDHSKLVHWTELERGGHYAAHQVPDLMVADLRKFFGSLR</sequence>
<dbReference type="SUPFAM" id="SSF53474">
    <property type="entry name" value="alpha/beta-Hydrolases"/>
    <property type="match status" value="1"/>
</dbReference>
<comment type="similarity">
    <text evidence="1">Belongs to the peptidase S33 family.</text>
</comment>
<keyword evidence="6" id="KW-0808">Transferase</keyword>
<dbReference type="InterPro" id="IPR000639">
    <property type="entry name" value="Epox_hydrolase-like"/>
</dbReference>
<keyword evidence="7" id="KW-1185">Reference proteome</keyword>
<dbReference type="PIRSF" id="PIRSF001112">
    <property type="entry name" value="Epoxide_hydrolase"/>
    <property type="match status" value="1"/>
</dbReference>
<dbReference type="EMBL" id="JH636049">
    <property type="protein sequence ID" value="EID53757.1"/>
    <property type="molecule type" value="Genomic_DNA"/>
</dbReference>
<dbReference type="AlphaFoldDB" id="I0V0V4"/>
<dbReference type="InterPro" id="IPR016292">
    <property type="entry name" value="Epoxide_hydrolase"/>
</dbReference>
<dbReference type="RefSeq" id="WP_006237899.1">
    <property type="nucleotide sequence ID" value="NZ_JH636049.1"/>
</dbReference>
<organism evidence="6 7">
    <name type="scientific">Saccharomonospora xinjiangensis XJ-54</name>
    <dbReference type="NCBI Taxonomy" id="882086"/>
    <lineage>
        <taxon>Bacteria</taxon>
        <taxon>Bacillati</taxon>
        <taxon>Actinomycetota</taxon>
        <taxon>Actinomycetes</taxon>
        <taxon>Pseudonocardiales</taxon>
        <taxon>Pseudonocardiaceae</taxon>
        <taxon>Saccharomonospora</taxon>
    </lineage>
</organism>
<feature type="domain" description="Epoxide hydrolase N-terminal" evidence="5">
    <location>
        <begin position="7"/>
        <end position="112"/>
    </location>
</feature>
<dbReference type="GO" id="GO:0097176">
    <property type="term" value="P:epoxide metabolic process"/>
    <property type="evidence" value="ECO:0007669"/>
    <property type="project" value="TreeGrafter"/>
</dbReference>
<reference evidence="6 7" key="1">
    <citation type="submission" date="2012-01" db="EMBL/GenBank/DDBJ databases">
        <title>Improved High-Quality Draft sequence of Saccharomonospora xinjiangensis XJ-54.</title>
        <authorList>
            <consortium name="US DOE Joint Genome Institute"/>
            <person name="Lucas S."/>
            <person name="Han J."/>
            <person name="Lapidus A."/>
            <person name="Cheng J.-F."/>
            <person name="Goodwin L."/>
            <person name="Pitluck S."/>
            <person name="Peters L."/>
            <person name="Mikhailova N."/>
            <person name="Teshima H."/>
            <person name="Detter J.C."/>
            <person name="Han C."/>
            <person name="Tapia R."/>
            <person name="Land M."/>
            <person name="Hauser L."/>
            <person name="Kyrpides N."/>
            <person name="Ivanova N."/>
            <person name="Pagani I."/>
            <person name="Brambilla E.-M."/>
            <person name="Klenk H.-P."/>
            <person name="Woyke T."/>
        </authorList>
    </citation>
    <scope>NUCLEOTIDE SEQUENCE [LARGE SCALE GENOMIC DNA]</scope>
    <source>
        <strain evidence="6 7">XJ-54</strain>
    </source>
</reference>
<proteinExistence type="inferred from homology"/>
<dbReference type="STRING" id="882086.SacxiDRAFT_1510"/>
<feature type="active site" description="Proton donor" evidence="4">
    <location>
        <position position="300"/>
    </location>
</feature>
<evidence type="ECO:0000256" key="2">
    <source>
        <dbReference type="ARBA" id="ARBA00022797"/>
    </source>
</evidence>
<evidence type="ECO:0000259" key="5">
    <source>
        <dbReference type="Pfam" id="PF06441"/>
    </source>
</evidence>
<accession>I0V0V4</accession>